<feature type="compositionally biased region" description="Basic and acidic residues" evidence="1">
    <location>
        <begin position="1"/>
        <end position="10"/>
    </location>
</feature>
<name>A0A9P7B3P9_RHOMI</name>
<gene>
    <name evidence="2" type="ORF">C6P46_007057</name>
</gene>
<feature type="region of interest" description="Disordered" evidence="1">
    <location>
        <begin position="132"/>
        <end position="157"/>
    </location>
</feature>
<dbReference type="AlphaFoldDB" id="A0A9P7B3P9"/>
<evidence type="ECO:0000313" key="2">
    <source>
        <dbReference type="EMBL" id="KAG0656568.1"/>
    </source>
</evidence>
<protein>
    <submittedName>
        <fullName evidence="2">Uncharacterized protein</fullName>
    </submittedName>
</protein>
<dbReference type="OrthoDB" id="10566595at2759"/>
<evidence type="ECO:0000256" key="1">
    <source>
        <dbReference type="SAM" id="MobiDB-lite"/>
    </source>
</evidence>
<reference evidence="2 3" key="1">
    <citation type="submission" date="2020-11" db="EMBL/GenBank/DDBJ databases">
        <title>Kefir isolates.</title>
        <authorList>
            <person name="Marcisauskas S."/>
            <person name="Kim Y."/>
            <person name="Blasche S."/>
        </authorList>
    </citation>
    <scope>NUCLEOTIDE SEQUENCE [LARGE SCALE GENOMIC DNA]</scope>
    <source>
        <strain evidence="2 3">KR</strain>
    </source>
</reference>
<comment type="caution">
    <text evidence="2">The sequence shown here is derived from an EMBL/GenBank/DDBJ whole genome shotgun (WGS) entry which is preliminary data.</text>
</comment>
<feature type="compositionally biased region" description="Low complexity" evidence="1">
    <location>
        <begin position="140"/>
        <end position="157"/>
    </location>
</feature>
<sequence>MYRPDYDTLMERLTNQSTVRKPWTKSPVGKHPTPRTTSTTAPLEPAKPPQPRHSAPHEFDTLWGLMLSIQDTTPTSLVHRTQLRDFLFQARNKPMPRPSYHVLVQRLTNQTEVPNMVSLMAKPRTFELACNTARSPPPESSATAGSASKTTPAAEPCAAAYTAEASSAPPENNDDAGRWQDLIDWHQSEHPQPQHSLGFRPALGYPAARIYGSSLSFLAHCARSSSAVPFENWPKLSFRDASE</sequence>
<organism evidence="2 3">
    <name type="scientific">Rhodotorula mucilaginosa</name>
    <name type="common">Yeast</name>
    <name type="synonym">Rhodotorula rubra</name>
    <dbReference type="NCBI Taxonomy" id="5537"/>
    <lineage>
        <taxon>Eukaryota</taxon>
        <taxon>Fungi</taxon>
        <taxon>Dikarya</taxon>
        <taxon>Basidiomycota</taxon>
        <taxon>Pucciniomycotina</taxon>
        <taxon>Microbotryomycetes</taxon>
        <taxon>Sporidiobolales</taxon>
        <taxon>Sporidiobolaceae</taxon>
        <taxon>Rhodotorula</taxon>
    </lineage>
</organism>
<feature type="region of interest" description="Disordered" evidence="1">
    <location>
        <begin position="1"/>
        <end position="57"/>
    </location>
</feature>
<proteinExistence type="predicted"/>
<dbReference type="Proteomes" id="UP000777482">
    <property type="component" value="Unassembled WGS sequence"/>
</dbReference>
<dbReference type="EMBL" id="PUHQ01000095">
    <property type="protein sequence ID" value="KAG0656568.1"/>
    <property type="molecule type" value="Genomic_DNA"/>
</dbReference>
<evidence type="ECO:0000313" key="3">
    <source>
        <dbReference type="Proteomes" id="UP000777482"/>
    </source>
</evidence>
<keyword evidence="3" id="KW-1185">Reference proteome</keyword>
<accession>A0A9P7B3P9</accession>